<dbReference type="Pfam" id="PF03551">
    <property type="entry name" value="PadR"/>
    <property type="match status" value="1"/>
</dbReference>
<feature type="domain" description="Transcription regulator PadR N-terminal" evidence="1">
    <location>
        <begin position="6"/>
        <end position="80"/>
    </location>
</feature>
<evidence type="ECO:0000313" key="2">
    <source>
        <dbReference type="EMBL" id="MVO98660.1"/>
    </source>
</evidence>
<protein>
    <submittedName>
        <fullName evidence="2">PadR family transcriptional regulator</fullName>
    </submittedName>
</protein>
<dbReference type="InterPro" id="IPR005149">
    <property type="entry name" value="Tscrpt_reg_PadR_N"/>
</dbReference>
<dbReference type="InterPro" id="IPR036390">
    <property type="entry name" value="WH_DNA-bd_sf"/>
</dbReference>
<organism evidence="2 3">
    <name type="scientific">Paenibacillus lutrae</name>
    <dbReference type="NCBI Taxonomy" id="2078573"/>
    <lineage>
        <taxon>Bacteria</taxon>
        <taxon>Bacillati</taxon>
        <taxon>Bacillota</taxon>
        <taxon>Bacilli</taxon>
        <taxon>Bacillales</taxon>
        <taxon>Paenibacillaceae</taxon>
        <taxon>Paenibacillus</taxon>
    </lineage>
</organism>
<proteinExistence type="predicted"/>
<dbReference type="AlphaFoldDB" id="A0A7X3FFH9"/>
<dbReference type="EMBL" id="RHLK01000002">
    <property type="protein sequence ID" value="MVO98660.1"/>
    <property type="molecule type" value="Genomic_DNA"/>
</dbReference>
<dbReference type="Gene3D" id="1.10.10.10">
    <property type="entry name" value="Winged helix-like DNA-binding domain superfamily/Winged helix DNA-binding domain"/>
    <property type="match status" value="1"/>
</dbReference>
<dbReference type="Proteomes" id="UP000490800">
    <property type="component" value="Unassembled WGS sequence"/>
</dbReference>
<dbReference type="OrthoDB" id="9808762at2"/>
<gene>
    <name evidence="2" type="ORF">EDM21_03795</name>
</gene>
<dbReference type="RefSeq" id="WP_157333067.1">
    <property type="nucleotide sequence ID" value="NZ_RHLK01000002.1"/>
</dbReference>
<comment type="caution">
    <text evidence="2">The sequence shown here is derived from an EMBL/GenBank/DDBJ whole genome shotgun (WGS) entry which is preliminary data.</text>
</comment>
<reference evidence="2 3" key="1">
    <citation type="journal article" date="2019" name="Microorganisms">
        <title>Paenibacillus lutrae sp. nov., A Chitinolytic Species Isolated from A River Otter in Castril Natural Park, Granada, Spain.</title>
        <authorList>
            <person name="Rodriguez M."/>
            <person name="Reina J.C."/>
            <person name="Bejar V."/>
            <person name="Llamas I."/>
        </authorList>
    </citation>
    <scope>NUCLEOTIDE SEQUENCE [LARGE SCALE GENOMIC DNA]</scope>
    <source>
        <strain evidence="2 3">N10</strain>
    </source>
</reference>
<keyword evidence="3" id="KW-1185">Reference proteome</keyword>
<accession>A0A7X3FFH9</accession>
<dbReference type="SUPFAM" id="SSF46785">
    <property type="entry name" value="Winged helix' DNA-binding domain"/>
    <property type="match status" value="1"/>
</dbReference>
<name>A0A7X3FFH9_9BACL</name>
<sequence length="175" mass="20396">MTRLMVLGLLKKQPMSGYEIQRFLQLDHVNQWAEILPGSIYHALKKLESESYIEIDTIEHTGNRAKATYIITDQGEQEYARLIEESLSRPSLVFPTDIYTALLFHGDLAREQVLIAVESQIDLIRKKYDETRTAQAEQNDLSDEEVLIFDHMYSLFKAHLKLLNGIRLYIQRNKK</sequence>
<dbReference type="InterPro" id="IPR036388">
    <property type="entry name" value="WH-like_DNA-bd_sf"/>
</dbReference>
<evidence type="ECO:0000259" key="1">
    <source>
        <dbReference type="Pfam" id="PF03551"/>
    </source>
</evidence>
<dbReference type="PANTHER" id="PTHR43252:SF2">
    <property type="entry name" value="TRANSCRIPTION REGULATOR, PADR-LIKE FAMILY"/>
    <property type="match status" value="1"/>
</dbReference>
<evidence type="ECO:0000313" key="3">
    <source>
        <dbReference type="Proteomes" id="UP000490800"/>
    </source>
</evidence>
<dbReference type="PANTHER" id="PTHR43252">
    <property type="entry name" value="TRANSCRIPTIONAL REGULATOR YQJI"/>
    <property type="match status" value="1"/>
</dbReference>